<evidence type="ECO:0000256" key="4">
    <source>
        <dbReference type="ARBA" id="ARBA00038306"/>
    </source>
</evidence>
<evidence type="ECO:0000313" key="7">
    <source>
        <dbReference type="EMBL" id="ARO14413.1"/>
    </source>
</evidence>
<feature type="chain" id="PRO_5012009457" evidence="5">
    <location>
        <begin position="18"/>
        <end position="235"/>
    </location>
</feature>
<keyword evidence="3" id="KW-0472">Membrane</keyword>
<dbReference type="Proteomes" id="UP000242447">
    <property type="component" value="Chromosome"/>
</dbReference>
<dbReference type="InterPro" id="IPR051692">
    <property type="entry name" value="OMP-like"/>
</dbReference>
<dbReference type="Pfam" id="PF13505">
    <property type="entry name" value="OMP_b-brl"/>
    <property type="match status" value="1"/>
</dbReference>
<accession>A0A1W6NZ34</accession>
<comment type="similarity">
    <text evidence="4">Belongs to the Omp25/RopB family.</text>
</comment>
<proteinExistence type="inferred from homology"/>
<dbReference type="PANTHER" id="PTHR34001:SF3">
    <property type="entry name" value="BLL7405 PROTEIN"/>
    <property type="match status" value="1"/>
</dbReference>
<keyword evidence="8" id="KW-1185">Reference proteome</keyword>
<dbReference type="InterPro" id="IPR027385">
    <property type="entry name" value="Beta-barrel_OMP"/>
</dbReference>
<dbReference type="EMBL" id="CP019937">
    <property type="protein sequence ID" value="ARO14413.1"/>
    <property type="molecule type" value="Genomic_DNA"/>
</dbReference>
<dbReference type="Gene3D" id="2.40.160.20">
    <property type="match status" value="1"/>
</dbReference>
<name>A0A1W6NZ34_9RHOB</name>
<evidence type="ECO:0000256" key="5">
    <source>
        <dbReference type="SAM" id="SignalP"/>
    </source>
</evidence>
<feature type="domain" description="Outer membrane protein beta-barrel" evidence="6">
    <location>
        <begin position="36"/>
        <end position="235"/>
    </location>
</feature>
<sequence length="235" mass="24613">MRYLYIAALLASTSAFAANAGGLATPVIEPVVAPVVVVQPAAAPTTWQGGYLGLNASYGDSSLDAVDPYASALSSAGLGKSIAELDGGNYAVRGGFDWQSNSWIFGIGAEYNFGEYKGNLTDAFATAAGINADVELNSVTTAFFRAGYTFNANTALYGLLGYTWATGEATVSGVTESEDFEGVTYGIGLEHKFSSNWSVYGEYAYTDLGELSDPTIGDLAEVDLGQIKIGVNFRF</sequence>
<organism evidence="7 8">
    <name type="scientific">Ketogulonicigenium robustum</name>
    <dbReference type="NCBI Taxonomy" id="92947"/>
    <lineage>
        <taxon>Bacteria</taxon>
        <taxon>Pseudomonadati</taxon>
        <taxon>Pseudomonadota</taxon>
        <taxon>Alphaproteobacteria</taxon>
        <taxon>Rhodobacterales</taxon>
        <taxon>Roseobacteraceae</taxon>
        <taxon>Ketogulonicigenium</taxon>
    </lineage>
</organism>
<evidence type="ECO:0000256" key="1">
    <source>
        <dbReference type="ARBA" id="ARBA00004370"/>
    </source>
</evidence>
<feature type="signal peptide" evidence="5">
    <location>
        <begin position="1"/>
        <end position="17"/>
    </location>
</feature>
<dbReference type="SUPFAM" id="SSF56925">
    <property type="entry name" value="OMPA-like"/>
    <property type="match status" value="1"/>
</dbReference>
<dbReference type="GO" id="GO:0016020">
    <property type="term" value="C:membrane"/>
    <property type="evidence" value="ECO:0007669"/>
    <property type="project" value="UniProtKB-SubCell"/>
</dbReference>
<reference evidence="7 8" key="1">
    <citation type="submission" date="2017-02" db="EMBL/GenBank/DDBJ databases">
        <title>Ketogulonicigenium robustum SPU B003 Genome sequencing and assembly.</title>
        <authorList>
            <person name="Li Y."/>
            <person name="Liu L."/>
            <person name="Wang C."/>
            <person name="Zhang M."/>
            <person name="Zhang T."/>
            <person name="Zhang Y."/>
        </authorList>
    </citation>
    <scope>NUCLEOTIDE SEQUENCE [LARGE SCALE GENOMIC DNA]</scope>
    <source>
        <strain evidence="7 8">SPU_B003</strain>
    </source>
</reference>
<keyword evidence="2 5" id="KW-0732">Signal</keyword>
<dbReference type="STRING" id="92947.BVG79_01067"/>
<dbReference type="PANTHER" id="PTHR34001">
    <property type="entry name" value="BLL7405 PROTEIN"/>
    <property type="match status" value="1"/>
</dbReference>
<evidence type="ECO:0000313" key="8">
    <source>
        <dbReference type="Proteomes" id="UP000242447"/>
    </source>
</evidence>
<comment type="subcellular location">
    <subcellularLocation>
        <location evidence="1">Membrane</location>
    </subcellularLocation>
</comment>
<evidence type="ECO:0000259" key="6">
    <source>
        <dbReference type="Pfam" id="PF13505"/>
    </source>
</evidence>
<protein>
    <submittedName>
        <fullName evidence="7">Outer membrane protein</fullName>
    </submittedName>
</protein>
<dbReference type="KEGG" id="kro:BVG79_01067"/>
<evidence type="ECO:0000256" key="2">
    <source>
        <dbReference type="ARBA" id="ARBA00022729"/>
    </source>
</evidence>
<evidence type="ECO:0000256" key="3">
    <source>
        <dbReference type="ARBA" id="ARBA00023136"/>
    </source>
</evidence>
<dbReference type="AlphaFoldDB" id="A0A1W6NZ34"/>
<dbReference type="RefSeq" id="WP_198167891.1">
    <property type="nucleotide sequence ID" value="NZ_CP019937.1"/>
</dbReference>
<dbReference type="InterPro" id="IPR011250">
    <property type="entry name" value="OMP/PagP_B-barrel"/>
</dbReference>
<gene>
    <name evidence="7" type="ORF">BVG79_01067</name>
</gene>